<keyword evidence="2" id="KW-0175">Coiled coil</keyword>
<organism evidence="4 5">
    <name type="scientific">Alligator sinensis</name>
    <name type="common">Chinese alligator</name>
    <dbReference type="NCBI Taxonomy" id="38654"/>
    <lineage>
        <taxon>Eukaryota</taxon>
        <taxon>Metazoa</taxon>
        <taxon>Chordata</taxon>
        <taxon>Craniata</taxon>
        <taxon>Vertebrata</taxon>
        <taxon>Euteleostomi</taxon>
        <taxon>Archelosauria</taxon>
        <taxon>Archosauria</taxon>
        <taxon>Crocodylia</taxon>
        <taxon>Alligatoridae</taxon>
        <taxon>Alligatorinae</taxon>
        <taxon>Alligator</taxon>
    </lineage>
</organism>
<dbReference type="Gene3D" id="1.20.5.1160">
    <property type="entry name" value="Vasodilator-stimulated phosphoprotein"/>
    <property type="match status" value="1"/>
</dbReference>
<accession>A0A3Q0HF97</accession>
<dbReference type="GO" id="GO:0045095">
    <property type="term" value="C:keratin filament"/>
    <property type="evidence" value="ECO:0007669"/>
    <property type="project" value="InterPro"/>
</dbReference>
<feature type="domain" description="IF rod" evidence="3">
    <location>
        <begin position="72"/>
        <end position="165"/>
    </location>
</feature>
<gene>
    <name evidence="5" type="primary">LOC112551611</name>
</gene>
<dbReference type="InParanoid" id="A0A3Q0HF97"/>
<dbReference type="GO" id="GO:0005615">
    <property type="term" value="C:extracellular space"/>
    <property type="evidence" value="ECO:0007669"/>
    <property type="project" value="TreeGrafter"/>
</dbReference>
<evidence type="ECO:0000313" key="4">
    <source>
        <dbReference type="Proteomes" id="UP000189705"/>
    </source>
</evidence>
<dbReference type="Proteomes" id="UP000189705">
    <property type="component" value="Unplaced"/>
</dbReference>
<protein>
    <submittedName>
        <fullName evidence="5">Keratin, type II cytoskeletal I-like</fullName>
    </submittedName>
</protein>
<dbReference type="AlphaFoldDB" id="A0A3Q0HF97"/>
<keyword evidence="1" id="KW-0403">Intermediate filament</keyword>
<dbReference type="STRING" id="38654.A0A3Q0HF97"/>
<reference evidence="5" key="1">
    <citation type="submission" date="2025-08" db="UniProtKB">
        <authorList>
            <consortium name="RefSeq"/>
        </authorList>
    </citation>
    <scope>IDENTIFICATION</scope>
</reference>
<dbReference type="PRINTS" id="PR01276">
    <property type="entry name" value="TYPE2KERATIN"/>
</dbReference>
<name>A0A3Q0HF97_ALLSI</name>
<dbReference type="RefSeq" id="XP_025069193.1">
    <property type="nucleotide sequence ID" value="XM_025213408.1"/>
</dbReference>
<dbReference type="Pfam" id="PF00038">
    <property type="entry name" value="Filament"/>
    <property type="match status" value="1"/>
</dbReference>
<dbReference type="GO" id="GO:0031424">
    <property type="term" value="P:keratinization"/>
    <property type="evidence" value="ECO:0007669"/>
    <property type="project" value="TreeGrafter"/>
</dbReference>
<dbReference type="KEGG" id="asn:112551611"/>
<dbReference type="InterPro" id="IPR039008">
    <property type="entry name" value="IF_rod_dom"/>
</dbReference>
<dbReference type="PANTHER" id="PTHR45616:SF19">
    <property type="entry name" value="KERATIN 90"/>
    <property type="match status" value="1"/>
</dbReference>
<proteinExistence type="predicted"/>
<dbReference type="PANTHER" id="PTHR45616">
    <property type="entry name" value="GATA-TYPE DOMAIN-CONTAINING PROTEIN"/>
    <property type="match status" value="1"/>
</dbReference>
<dbReference type="GO" id="GO:0045109">
    <property type="term" value="P:intermediate filament organization"/>
    <property type="evidence" value="ECO:0007669"/>
    <property type="project" value="TreeGrafter"/>
</dbReference>
<evidence type="ECO:0000259" key="3">
    <source>
        <dbReference type="Pfam" id="PF00038"/>
    </source>
</evidence>
<sequence>MKNHLCDTSITVKMDDSRDLDVASICRSIKCWYQDIARRGKVEGKALYKNKKDKSLRESLSELKYSCTIWFQVRLLEQQNKVLTTKWDLLQQCIVPGTRRNLEPLYESFICNLKKQLEHLLCDRDKLMCEEKAANHLVDEFKCKYEEQINRRTAAENEFVVLKKAY</sequence>
<evidence type="ECO:0000313" key="5">
    <source>
        <dbReference type="RefSeq" id="XP_025069193.1"/>
    </source>
</evidence>
<evidence type="ECO:0000256" key="1">
    <source>
        <dbReference type="ARBA" id="ARBA00022754"/>
    </source>
</evidence>
<dbReference type="GO" id="GO:0030280">
    <property type="term" value="F:structural constituent of skin epidermis"/>
    <property type="evidence" value="ECO:0007669"/>
    <property type="project" value="TreeGrafter"/>
</dbReference>
<dbReference type="GeneID" id="112551611"/>
<evidence type="ECO:0000256" key="2">
    <source>
        <dbReference type="ARBA" id="ARBA00023054"/>
    </source>
</evidence>
<dbReference type="InterPro" id="IPR003054">
    <property type="entry name" value="Keratin_II"/>
</dbReference>
<keyword evidence="4" id="KW-1185">Reference proteome</keyword>